<organism evidence="2 3">
    <name type="scientific">Colletotrichum melonis</name>
    <dbReference type="NCBI Taxonomy" id="1209925"/>
    <lineage>
        <taxon>Eukaryota</taxon>
        <taxon>Fungi</taxon>
        <taxon>Dikarya</taxon>
        <taxon>Ascomycota</taxon>
        <taxon>Pezizomycotina</taxon>
        <taxon>Sordariomycetes</taxon>
        <taxon>Hypocreomycetidae</taxon>
        <taxon>Glomerellales</taxon>
        <taxon>Glomerellaceae</taxon>
        <taxon>Colletotrichum</taxon>
        <taxon>Colletotrichum acutatum species complex</taxon>
    </lineage>
</organism>
<evidence type="ECO:0000256" key="1">
    <source>
        <dbReference type="SAM" id="MobiDB-lite"/>
    </source>
</evidence>
<feature type="region of interest" description="Disordered" evidence="1">
    <location>
        <begin position="131"/>
        <end position="150"/>
    </location>
</feature>
<comment type="caution">
    <text evidence="2">The sequence shown here is derived from an EMBL/GenBank/DDBJ whole genome shotgun (WGS) entry which is preliminary data.</text>
</comment>
<keyword evidence="3" id="KW-1185">Reference proteome</keyword>
<dbReference type="EMBL" id="MLGG01000035">
    <property type="protein sequence ID" value="KAK1453614.1"/>
    <property type="molecule type" value="Genomic_DNA"/>
</dbReference>
<feature type="region of interest" description="Disordered" evidence="1">
    <location>
        <begin position="97"/>
        <end position="120"/>
    </location>
</feature>
<sequence>MDIHRSSSRSHVGGCTRQGRAGRIRQGQRKAGMLPCHTSSCSMDPGVQDKAAIEVILAYGAWVCAKILLPGRKNSRLPKTGRGDCFVKRDAIDDPTGEAIQENKGRDIGNNTHAAPEGANEVETWRDAQRTTVPQARQRERESHLRTLGPGGSGAWALSGACVECWRWGLAWAVASDLSPDGGLGRRTRHSNCVCGRDSNSDRDREESSISHTLHPFPCQRDPCSGRERCTWRCIRPVRYLGGCRRLEVP</sequence>
<dbReference type="Proteomes" id="UP001239795">
    <property type="component" value="Unassembled WGS sequence"/>
</dbReference>
<evidence type="ECO:0000313" key="3">
    <source>
        <dbReference type="Proteomes" id="UP001239795"/>
    </source>
</evidence>
<proteinExistence type="predicted"/>
<protein>
    <submittedName>
        <fullName evidence="2">Uncharacterized protein</fullName>
    </submittedName>
</protein>
<dbReference type="AlphaFoldDB" id="A0AAI9XLT7"/>
<evidence type="ECO:0000313" key="2">
    <source>
        <dbReference type="EMBL" id="KAK1453614.1"/>
    </source>
</evidence>
<reference evidence="2 3" key="1">
    <citation type="submission" date="2016-10" db="EMBL/GenBank/DDBJ databases">
        <title>The genome sequence of Colletotrichum fioriniae PJ7.</title>
        <authorList>
            <person name="Baroncelli R."/>
        </authorList>
    </citation>
    <scope>NUCLEOTIDE SEQUENCE [LARGE SCALE GENOMIC DNA]</scope>
    <source>
        <strain evidence="2">Col 31</strain>
    </source>
</reference>
<accession>A0AAI9XLT7</accession>
<feature type="region of interest" description="Disordered" evidence="1">
    <location>
        <begin position="1"/>
        <end position="31"/>
    </location>
</feature>
<gene>
    <name evidence="2" type="ORF">CMEL01_05273</name>
</gene>
<name>A0AAI9XLT7_9PEZI</name>